<dbReference type="EMBL" id="MDYN01000291">
    <property type="protein sequence ID" value="OQD68796.1"/>
    <property type="molecule type" value="Genomic_DNA"/>
</dbReference>
<gene>
    <name evidence="1" type="ORF">PENANT_c291G10490</name>
</gene>
<protein>
    <submittedName>
        <fullName evidence="1">Uncharacterized protein</fullName>
    </submittedName>
</protein>
<evidence type="ECO:0000313" key="2">
    <source>
        <dbReference type="Proteomes" id="UP000191672"/>
    </source>
</evidence>
<accession>A0A1V6NWS9</accession>
<reference evidence="2" key="1">
    <citation type="journal article" date="2017" name="Nat. Microbiol.">
        <title>Global analysis of biosynthetic gene clusters reveals vast potential of secondary metabolite production in Penicillium species.</title>
        <authorList>
            <person name="Nielsen J.C."/>
            <person name="Grijseels S."/>
            <person name="Prigent S."/>
            <person name="Ji B."/>
            <person name="Dainat J."/>
            <person name="Nielsen K.F."/>
            <person name="Frisvad J.C."/>
            <person name="Workman M."/>
            <person name="Nielsen J."/>
        </authorList>
    </citation>
    <scope>NUCLEOTIDE SEQUENCE [LARGE SCALE GENOMIC DNA]</scope>
    <source>
        <strain evidence="2">IBT 31811</strain>
    </source>
</reference>
<organism evidence="1 2">
    <name type="scientific">Penicillium antarcticum</name>
    <dbReference type="NCBI Taxonomy" id="416450"/>
    <lineage>
        <taxon>Eukaryota</taxon>
        <taxon>Fungi</taxon>
        <taxon>Dikarya</taxon>
        <taxon>Ascomycota</taxon>
        <taxon>Pezizomycotina</taxon>
        <taxon>Eurotiomycetes</taxon>
        <taxon>Eurotiomycetidae</taxon>
        <taxon>Eurotiales</taxon>
        <taxon>Aspergillaceae</taxon>
        <taxon>Penicillium</taxon>
    </lineage>
</organism>
<comment type="caution">
    <text evidence="1">The sequence shown here is derived from an EMBL/GenBank/DDBJ whole genome shotgun (WGS) entry which is preliminary data.</text>
</comment>
<keyword evidence="2" id="KW-1185">Reference proteome</keyword>
<dbReference type="AlphaFoldDB" id="A0A1V6NWS9"/>
<evidence type="ECO:0000313" key="1">
    <source>
        <dbReference type="EMBL" id="OQD68796.1"/>
    </source>
</evidence>
<sequence>MTNSVFDNDAYQTQIIDPWDGNSDYAPTPGNFGRTPATLYSPSPAPDCATDQLQPDYLDFLPLPEWEEGGEYDELPLRYVRYTIAWKLILNRKTVGKVTEEDLVIAPSDYWGKSLRANVENMLQTKTKRHQRVRSEGAAVTVKVNERSQANLEKFYNSNIIWTPVEKQLRKWSNLLRMGKKLTIEIAFTYREDDDGHSMPPPRKVEKRGRVSATSRMLAEREAHIVAEEEVTGQSSTWERVYELMRCDVRSCPHKSDWCWEDPKDKKHYKLRTPHLERLIDYVDEGGILDGHADVPSDIRRDLTLESQAGKKSKKVDVSTAGLPYPPTIVNVLHFYIGRDSRDGALVAASSLCHLSYR</sequence>
<dbReference type="STRING" id="416450.A0A1V6NWS9"/>
<proteinExistence type="predicted"/>
<name>A0A1V6NWS9_9EURO</name>
<dbReference type="Proteomes" id="UP000191672">
    <property type="component" value="Unassembled WGS sequence"/>
</dbReference>